<dbReference type="RefSeq" id="WP_136773200.1">
    <property type="nucleotide sequence ID" value="NZ_CP156074.1"/>
</dbReference>
<reference evidence="3 4" key="1">
    <citation type="submission" date="2019-04" db="EMBL/GenBank/DDBJ databases">
        <title>Chitiniphilus eburnea sp. nov., a novel chitinolytic bacterium isolated from aquaculture sludge.</title>
        <authorList>
            <person name="Sheng M."/>
        </authorList>
    </citation>
    <scope>NUCLEOTIDE SEQUENCE [LARGE SCALE GENOMIC DNA]</scope>
    <source>
        <strain evidence="3 4">HX-2-15</strain>
    </source>
</reference>
<dbReference type="AlphaFoldDB" id="A0A4V5MQT5"/>
<keyword evidence="3" id="KW-0131">Cell cycle</keyword>
<comment type="caution">
    <text evidence="3">The sequence shown here is derived from an EMBL/GenBank/DDBJ whole genome shotgun (WGS) entry which is preliminary data.</text>
</comment>
<gene>
    <name evidence="3" type="ORF">FAZ21_09470</name>
</gene>
<name>A0A4V5MQT5_9NEIS</name>
<dbReference type="Pfam" id="PF03969">
    <property type="entry name" value="AFG1_ATPase"/>
    <property type="match status" value="1"/>
</dbReference>
<dbReference type="Proteomes" id="UP000310016">
    <property type="component" value="Unassembled WGS sequence"/>
</dbReference>
<accession>A0A4V5MQT5</accession>
<dbReference type="GO" id="GO:0005524">
    <property type="term" value="F:ATP binding"/>
    <property type="evidence" value="ECO:0007669"/>
    <property type="project" value="UniProtKB-KW"/>
</dbReference>
<dbReference type="FunFam" id="3.40.50.300:FF:001254">
    <property type="entry name" value="Cell division protein ZapE"/>
    <property type="match status" value="1"/>
</dbReference>
<dbReference type="OrthoDB" id="9774491at2"/>
<dbReference type="PANTHER" id="PTHR12169">
    <property type="entry name" value="ATPASE N2B"/>
    <property type="match status" value="1"/>
</dbReference>
<evidence type="ECO:0000256" key="2">
    <source>
        <dbReference type="ARBA" id="ARBA00022840"/>
    </source>
</evidence>
<dbReference type="InterPro" id="IPR005654">
    <property type="entry name" value="ATPase_AFG1-like"/>
</dbReference>
<proteinExistence type="predicted"/>
<evidence type="ECO:0000256" key="1">
    <source>
        <dbReference type="ARBA" id="ARBA00022741"/>
    </source>
</evidence>
<keyword evidence="3" id="KW-0132">Cell division</keyword>
<keyword evidence="4" id="KW-1185">Reference proteome</keyword>
<dbReference type="PANTHER" id="PTHR12169:SF6">
    <property type="entry name" value="AFG1-LIKE ATPASE"/>
    <property type="match status" value="1"/>
</dbReference>
<dbReference type="GO" id="GO:0005737">
    <property type="term" value="C:cytoplasm"/>
    <property type="evidence" value="ECO:0007669"/>
    <property type="project" value="TreeGrafter"/>
</dbReference>
<dbReference type="SUPFAM" id="SSF52540">
    <property type="entry name" value="P-loop containing nucleoside triphosphate hydrolases"/>
    <property type="match status" value="1"/>
</dbReference>
<dbReference type="GO" id="GO:0051301">
    <property type="term" value="P:cell division"/>
    <property type="evidence" value="ECO:0007669"/>
    <property type="project" value="UniProtKB-KW"/>
</dbReference>
<dbReference type="GO" id="GO:0016887">
    <property type="term" value="F:ATP hydrolysis activity"/>
    <property type="evidence" value="ECO:0007669"/>
    <property type="project" value="InterPro"/>
</dbReference>
<keyword evidence="1" id="KW-0547">Nucleotide-binding</keyword>
<dbReference type="Gene3D" id="3.40.50.300">
    <property type="entry name" value="P-loop containing nucleotide triphosphate hydrolases"/>
    <property type="match status" value="1"/>
</dbReference>
<evidence type="ECO:0000313" key="3">
    <source>
        <dbReference type="EMBL" id="TJZ73838.1"/>
    </source>
</evidence>
<protein>
    <submittedName>
        <fullName evidence="3">Cell division protein ZapE</fullName>
    </submittedName>
</protein>
<dbReference type="InterPro" id="IPR027417">
    <property type="entry name" value="P-loop_NTPase"/>
</dbReference>
<keyword evidence="2" id="KW-0067">ATP-binding</keyword>
<dbReference type="NCBIfam" id="NF040713">
    <property type="entry name" value="ZapE"/>
    <property type="match status" value="1"/>
</dbReference>
<dbReference type="EMBL" id="SUMF01000008">
    <property type="protein sequence ID" value="TJZ73838.1"/>
    <property type="molecule type" value="Genomic_DNA"/>
</dbReference>
<organism evidence="3 4">
    <name type="scientific">Chitiniphilus eburneus</name>
    <dbReference type="NCBI Taxonomy" id="2571148"/>
    <lineage>
        <taxon>Bacteria</taxon>
        <taxon>Pseudomonadati</taxon>
        <taxon>Pseudomonadota</taxon>
        <taxon>Betaproteobacteria</taxon>
        <taxon>Neisseriales</taxon>
        <taxon>Chitinibacteraceae</taxon>
        <taxon>Chitiniphilus</taxon>
    </lineage>
</organism>
<evidence type="ECO:0000313" key="4">
    <source>
        <dbReference type="Proteomes" id="UP000310016"/>
    </source>
</evidence>
<sequence length="383" mass="43250">MSQHVIAPPAAGVSPRTWYDGLAGNPGFIFDPAQAEAIDRLEMLWQALVEFKRKRNRLFGKSLLPQPDLPRGLYFWGGVGRGKSFLMDAFYAGLPYRRKRRLHFHHFMQEVHAELKKQQGSDDPLARLAEKWARAVRVLCFDEFHVSDIADAMILRRLLEQFFARGVVLVATSNYAPDNLYPNGLQRANFLPAIELIKTHMEVLNVDGGQDYRMRTLSRARTYLTPADAAADAELDTLFSAISTGRDVSGTLTIEGRRIVARRHAPGVVWFDFATLCGDGRAQADYLQLAREYHTVLLSGIPRLGPASANAARRFTWLVDVFYDHRVKLIISAETDADTLYTEGVQASEFFRTASRLTEMQSQEYLALPHQFETERLAGISET</sequence>